<evidence type="ECO:0000313" key="2">
    <source>
        <dbReference type="Proteomes" id="UP001497392"/>
    </source>
</evidence>
<dbReference type="Proteomes" id="UP001497392">
    <property type="component" value="Unassembled WGS sequence"/>
</dbReference>
<reference evidence="1 2" key="1">
    <citation type="submission" date="2024-06" db="EMBL/GenBank/DDBJ databases">
        <authorList>
            <person name="Kraege A."/>
            <person name="Thomma B."/>
        </authorList>
    </citation>
    <scope>NUCLEOTIDE SEQUENCE [LARGE SCALE GENOMIC DNA]</scope>
</reference>
<organism evidence="1 2">
    <name type="scientific">Coccomyxa viridis</name>
    <dbReference type="NCBI Taxonomy" id="1274662"/>
    <lineage>
        <taxon>Eukaryota</taxon>
        <taxon>Viridiplantae</taxon>
        <taxon>Chlorophyta</taxon>
        <taxon>core chlorophytes</taxon>
        <taxon>Trebouxiophyceae</taxon>
        <taxon>Trebouxiophyceae incertae sedis</taxon>
        <taxon>Coccomyxaceae</taxon>
        <taxon>Coccomyxa</taxon>
    </lineage>
</organism>
<gene>
    <name evidence="1" type="primary">g8653</name>
    <name evidence="1" type="ORF">VP750_LOCUS7774</name>
</gene>
<name>A0ABP1G7M2_9CHLO</name>
<protein>
    <submittedName>
        <fullName evidence="1">G8653 protein</fullName>
    </submittedName>
</protein>
<keyword evidence="2" id="KW-1185">Reference proteome</keyword>
<evidence type="ECO:0000313" key="1">
    <source>
        <dbReference type="EMBL" id="CAL5225868.1"/>
    </source>
</evidence>
<comment type="caution">
    <text evidence="1">The sequence shown here is derived from an EMBL/GenBank/DDBJ whole genome shotgun (WGS) entry which is preliminary data.</text>
</comment>
<proteinExistence type="predicted"/>
<dbReference type="EMBL" id="CAXHTA020000015">
    <property type="protein sequence ID" value="CAL5225868.1"/>
    <property type="molecule type" value="Genomic_DNA"/>
</dbReference>
<sequence length="183" mass="19983">MDAVTVGFDGQDEEGFIKDVQLVLKVFPGSMSGNMDSSAGNGSPKGNVECAAVQAIMKLSLKPGLEKQAPASARSTRYAPGALDTVRATVHNDRNALYVFKLRYDGYPNTLPDMLYNGEVEMGNIDTGCGVVPVKYVHPADWVGGNSSYNADGLFYHELSERLPRTYLISQVIYIYGHPRWAE</sequence>
<accession>A0ABP1G7M2</accession>